<sequence>MNITWALEDLSEIDTEKEKRRVVTNDAGIPETSVISQNGFRFADWRMDFGKDLKERRGLALNQSNTGLFRSVMMVIHCDVDDMT</sequence>
<organism evidence="1">
    <name type="scientific">Brugia malayi</name>
    <name type="common">Filarial nematode worm</name>
    <dbReference type="NCBI Taxonomy" id="6279"/>
    <lineage>
        <taxon>Eukaryota</taxon>
        <taxon>Metazoa</taxon>
        <taxon>Ecdysozoa</taxon>
        <taxon>Nematoda</taxon>
        <taxon>Chromadorea</taxon>
        <taxon>Rhabditida</taxon>
        <taxon>Spirurina</taxon>
        <taxon>Spiruromorpha</taxon>
        <taxon>Filarioidea</taxon>
        <taxon>Onchocercidae</taxon>
        <taxon>Brugia</taxon>
    </lineage>
</organism>
<protein>
    <submittedName>
        <fullName evidence="1">Bm10552</fullName>
    </submittedName>
</protein>
<proteinExistence type="predicted"/>
<evidence type="ECO:0000313" key="1">
    <source>
        <dbReference type="EMBL" id="CDP98640.1"/>
    </source>
</evidence>
<gene>
    <name evidence="1" type="primary">Bm10552</name>
    <name evidence="1" type="ORF">BM_Bm10552</name>
</gene>
<accession>A0A1I9G199</accession>
<reference evidence="1" key="1">
    <citation type="journal article" date="2007" name="Science">
        <title>Draft genome of the filarial nematode parasite Brugia malayi.</title>
        <authorList>
            <person name="Ghedin E."/>
            <person name="Wang S."/>
            <person name="Spiro D."/>
            <person name="Caler E."/>
            <person name="Zhao Q."/>
            <person name="Crabtree J."/>
            <person name="Allen J.E."/>
            <person name="Delcher A.L."/>
            <person name="Guiliano D.B."/>
            <person name="Miranda-Saavedra D."/>
            <person name="Angiuoli S.V."/>
            <person name="Creasy T."/>
            <person name="Amedeo P."/>
            <person name="Haas B."/>
            <person name="El-Sayed N.M."/>
            <person name="Wortman J.R."/>
            <person name="Feldblyum T."/>
            <person name="Tallon L."/>
            <person name="Schatz M."/>
            <person name="Shumway M."/>
            <person name="Koo H."/>
            <person name="Salzberg S.L."/>
            <person name="Schobel S."/>
            <person name="Pertea M."/>
            <person name="Pop M."/>
            <person name="White O."/>
            <person name="Barton G.J."/>
            <person name="Carlow C.K."/>
            <person name="Crawford M.J."/>
            <person name="Daub J."/>
            <person name="Dimmic M.W."/>
            <person name="Estes C.F."/>
            <person name="Foster J.M."/>
            <person name="Ganatra M."/>
            <person name="Gregory W.F."/>
            <person name="Johnson N.M."/>
            <person name="Jin J."/>
            <person name="Komuniecki R."/>
            <person name="Korf I."/>
            <person name="Kumar S."/>
            <person name="Laney S."/>
            <person name="Li B.W."/>
            <person name="Li W."/>
            <person name="Lindblom T.H."/>
            <person name="Lustigman S."/>
            <person name="Ma D."/>
            <person name="Maina C.V."/>
            <person name="Martin D.M."/>
            <person name="McCarter J.P."/>
            <person name="McReynolds L."/>
            <person name="Mitreva M."/>
            <person name="Nutman T.B."/>
            <person name="Parkinson J."/>
            <person name="Peregrin-Alvarez J.M."/>
            <person name="Poole C."/>
            <person name="Ren Q."/>
            <person name="Saunders L."/>
            <person name="Sluder A.E."/>
            <person name="Smith K."/>
            <person name="Stanke M."/>
            <person name="Unnasch T.R."/>
            <person name="Ware J."/>
            <person name="Wei A.D."/>
            <person name="Weil G."/>
            <person name="Williams D.J."/>
            <person name="Zhang Y."/>
            <person name="Williams S.A."/>
            <person name="Fraser-Liggett C."/>
            <person name="Slatko B."/>
            <person name="Blaxter M.L."/>
            <person name="Scott A.L."/>
        </authorList>
    </citation>
    <scope>NUCLEOTIDE SEQUENCE</scope>
    <source>
        <strain evidence="1">FR3</strain>
    </source>
</reference>
<name>A0A1I9G199_BRUMA</name>
<dbReference type="AlphaFoldDB" id="A0A1I9G199"/>
<reference evidence="1" key="2">
    <citation type="submission" date="2012-12" db="EMBL/GenBank/DDBJ databases">
        <authorList>
            <consortium name="WormBase Consortium"/>
            <person name="Ghedin E."/>
            <person name="Paulini M."/>
        </authorList>
    </citation>
    <scope>NUCLEOTIDE SEQUENCE</scope>
    <source>
        <strain evidence="1">FR3</strain>
    </source>
</reference>
<dbReference type="EMBL" id="LN856998">
    <property type="protein sequence ID" value="CDP98640.1"/>
    <property type="molecule type" value="Genomic_DNA"/>
</dbReference>